<dbReference type="AlphaFoldDB" id="A0A411HMP8"/>
<evidence type="ECO:0008006" key="4">
    <source>
        <dbReference type="Google" id="ProtNLM"/>
    </source>
</evidence>
<dbReference type="SUPFAM" id="SSF103088">
    <property type="entry name" value="OmpA-like"/>
    <property type="match status" value="1"/>
</dbReference>
<dbReference type="RefSeq" id="WP_129835080.1">
    <property type="nucleotide sequence ID" value="NZ_CP035704.1"/>
</dbReference>
<feature type="coiled-coil region" evidence="1">
    <location>
        <begin position="12"/>
        <end position="39"/>
    </location>
</feature>
<protein>
    <recommendedName>
        <fullName evidence="4">Flagellar motor protein MotB</fullName>
    </recommendedName>
</protein>
<organism evidence="2 3">
    <name type="scientific">Pseudolysobacter antarcticus</name>
    <dbReference type="NCBI Taxonomy" id="2511995"/>
    <lineage>
        <taxon>Bacteria</taxon>
        <taxon>Pseudomonadati</taxon>
        <taxon>Pseudomonadota</taxon>
        <taxon>Gammaproteobacteria</taxon>
        <taxon>Lysobacterales</taxon>
        <taxon>Rhodanobacteraceae</taxon>
        <taxon>Pseudolysobacter</taxon>
    </lineage>
</organism>
<sequence length="568" mass="62046">MPDFQRLRELLLSDEQAQLAQLQAQLHEVAQKHEKTFERLPPELVTLLHNDDGRIADALVKPLSRSLAEAVRQQPQSIVDALFPVIGPSIRKAIAEAMRDLVGNLNQAVESSLSLQGLRWRIEARRSGVPYAQVVLRHLLRFHIDHVFLIEPGSGLVLHHESAPDLPAIDADAVAGMLSAINDFVHDSVARDSHSALNSATVGEHVLWLIEGPRANLACFIRGAPPLALQAALAQRLEQWHGIRDHGDPHAPAFTTLFAIGDLEHAATADNAAAGKPRSANWPVKVLLLLLVLGIAAYWWRSSHWHARIENLRTNLSAHAGFVLTGIESRPYREVHIHGLLDPVAEPLQADIDQAELGAVTLDIDTQPFVSAAPALALKRAKTLLQPSPDLQLELDHGLLKLSGIATPEWIASARERAPWIAGINAIDATHVIAPDNTAALRAELDHQLKTIANLRVHLMLAKTELDPAYPDELSVLTSQLKNALILAAQLKLEIHIDVYGLTDVLGEDTINRVLREKRAAWLIEKLIAEGIAADRLHASAIPDTLPQAQRLLRAAAVFVSIGADAAR</sequence>
<dbReference type="Gene3D" id="3.30.1330.60">
    <property type="entry name" value="OmpA-like domain"/>
    <property type="match status" value="1"/>
</dbReference>
<reference evidence="2 3" key="1">
    <citation type="submission" date="2019-01" db="EMBL/GenBank/DDBJ databases">
        <title>Pseudolysobacter antarctica gen. nov., sp. nov., isolated from Fildes Peninsula, Antarctica.</title>
        <authorList>
            <person name="Wei Z."/>
            <person name="Peng F."/>
        </authorList>
    </citation>
    <scope>NUCLEOTIDE SEQUENCE [LARGE SCALE GENOMIC DNA]</scope>
    <source>
        <strain evidence="2 3">AQ6-296</strain>
    </source>
</reference>
<gene>
    <name evidence="2" type="ORF">ELE36_16120</name>
</gene>
<dbReference type="Proteomes" id="UP000291562">
    <property type="component" value="Chromosome"/>
</dbReference>
<keyword evidence="3" id="KW-1185">Reference proteome</keyword>
<name>A0A411HMP8_9GAMM</name>
<evidence type="ECO:0000313" key="3">
    <source>
        <dbReference type="Proteomes" id="UP000291562"/>
    </source>
</evidence>
<evidence type="ECO:0000313" key="2">
    <source>
        <dbReference type="EMBL" id="QBB71757.1"/>
    </source>
</evidence>
<dbReference type="EMBL" id="CP035704">
    <property type="protein sequence ID" value="QBB71757.1"/>
    <property type="molecule type" value="Genomic_DNA"/>
</dbReference>
<dbReference type="KEGG" id="xbc:ELE36_16120"/>
<evidence type="ECO:0000256" key="1">
    <source>
        <dbReference type="SAM" id="Coils"/>
    </source>
</evidence>
<proteinExistence type="predicted"/>
<dbReference type="InterPro" id="IPR036737">
    <property type="entry name" value="OmpA-like_sf"/>
</dbReference>
<accession>A0A411HMP8</accession>
<keyword evidence="1" id="KW-0175">Coiled coil</keyword>
<dbReference type="OrthoDB" id="5347798at2"/>